<proteinExistence type="inferred from homology"/>
<dbReference type="InterPro" id="IPR008948">
    <property type="entry name" value="L-Aspartase-like"/>
</dbReference>
<organism evidence="9 10">
    <name type="scientific">Ramlibacter albus</name>
    <dbReference type="NCBI Taxonomy" id="2079448"/>
    <lineage>
        <taxon>Bacteria</taxon>
        <taxon>Pseudomonadati</taxon>
        <taxon>Pseudomonadota</taxon>
        <taxon>Betaproteobacteria</taxon>
        <taxon>Burkholderiales</taxon>
        <taxon>Comamonadaceae</taxon>
        <taxon>Ramlibacter</taxon>
    </lineage>
</organism>
<keyword evidence="4 6" id="KW-0055">Arginine biosynthesis</keyword>
<dbReference type="NCBIfam" id="TIGR00838">
    <property type="entry name" value="argH"/>
    <property type="match status" value="1"/>
</dbReference>
<evidence type="ECO:0000256" key="6">
    <source>
        <dbReference type="HAMAP-Rule" id="MF_00006"/>
    </source>
</evidence>
<sequence>MESKVSRRLSEGTAPEVCEHVYAPRLARDFPAVFAHLCDVNQAHLLMLRRAGLLPAADGAVLAAALLRIEEEGFANVPLDPAIEDAYFNYEAHLMRVAGAHVGGCLHVARSRNDILSTMDRMRARLQVLDLLDAGREACAAALANAQRYADVVMPGYTHLQPAQPITYGYWLLGVAESLARDLERFQQAQAVLARCPLGAGALAGTSFGILPQESARLLGFESCVPNALDAVASRDYALALMSSFAIAAVGASRVAQDFYTWCTHEFGLVDFPDSVAGTSSIMPQKKNPIVLESLKGKAGQLTGLLAGALTTVKGVNFTHTGDGNRETMRGFFEAADETLRIFKLLALVLRTATPNEAAMLERARNDFCTATDLADALVRESGLSFREAHHVVGAVVRTAMDAKLAAHEITSAMVDEACVQQIGRAVGLGDETVRRSLDPALTTAERRQGGAPAPDLVRARVQELQQHLARVQDDVQTQRSGLAAARETLKSEVRALAAAAR</sequence>
<dbReference type="HAMAP" id="MF_00006">
    <property type="entry name" value="Arg_succ_lyase"/>
    <property type="match status" value="1"/>
</dbReference>
<dbReference type="InterPro" id="IPR029419">
    <property type="entry name" value="Arg_succ_lyase_C"/>
</dbReference>
<evidence type="ECO:0000313" key="10">
    <source>
        <dbReference type="Proteomes" id="UP000596827"/>
    </source>
</evidence>
<dbReference type="InterPro" id="IPR024083">
    <property type="entry name" value="Fumarase/histidase_N"/>
</dbReference>
<dbReference type="Pfam" id="PF00206">
    <property type="entry name" value="Lyase_1"/>
    <property type="match status" value="1"/>
</dbReference>
<dbReference type="PANTHER" id="PTHR43814:SF1">
    <property type="entry name" value="ARGININOSUCCINATE LYASE"/>
    <property type="match status" value="1"/>
</dbReference>
<evidence type="ECO:0000256" key="5">
    <source>
        <dbReference type="ARBA" id="ARBA00023239"/>
    </source>
</evidence>
<evidence type="ECO:0000256" key="2">
    <source>
        <dbReference type="ARBA" id="ARBA00004941"/>
    </source>
</evidence>
<dbReference type="GO" id="GO:0042450">
    <property type="term" value="P:L-arginine biosynthetic process via ornithine"/>
    <property type="evidence" value="ECO:0007669"/>
    <property type="project" value="UniProtKB-UniRule"/>
</dbReference>
<feature type="domain" description="Argininosuccinate lyase C-terminal" evidence="8">
    <location>
        <begin position="368"/>
        <end position="440"/>
    </location>
</feature>
<dbReference type="Pfam" id="PF14698">
    <property type="entry name" value="ASL_C2"/>
    <property type="match status" value="1"/>
</dbReference>
<reference evidence="9" key="1">
    <citation type="submission" date="2020-08" db="EMBL/GenBank/DDBJ databases">
        <title>Ramlibacter sp. GTP1 16S ribosomal RNA gene genome sequencing and assembly.</title>
        <authorList>
            <person name="Kang M."/>
        </authorList>
    </citation>
    <scope>NUCLEOTIDE SEQUENCE</scope>
    <source>
        <strain evidence="9">GTP1</strain>
    </source>
</reference>
<evidence type="ECO:0000256" key="3">
    <source>
        <dbReference type="ARBA" id="ARBA00012338"/>
    </source>
</evidence>
<evidence type="ECO:0000259" key="8">
    <source>
        <dbReference type="Pfam" id="PF14698"/>
    </source>
</evidence>
<dbReference type="PANTHER" id="PTHR43814">
    <property type="entry name" value="ARGININOSUCCINATE LYASE"/>
    <property type="match status" value="1"/>
</dbReference>
<dbReference type="GO" id="GO:0004056">
    <property type="term" value="F:argininosuccinate lyase activity"/>
    <property type="evidence" value="ECO:0007669"/>
    <property type="project" value="UniProtKB-UniRule"/>
</dbReference>
<dbReference type="Gene3D" id="1.10.275.10">
    <property type="entry name" value="Fumarase/aspartase (N-terminal domain)"/>
    <property type="match status" value="1"/>
</dbReference>
<protein>
    <recommendedName>
        <fullName evidence="3 6">Argininosuccinate lyase</fullName>
        <shortName evidence="6">ASAL</shortName>
        <ecNumber evidence="3 6">4.3.2.1</ecNumber>
    </recommendedName>
    <alternativeName>
        <fullName evidence="6">Arginosuccinase</fullName>
    </alternativeName>
</protein>
<dbReference type="Proteomes" id="UP000596827">
    <property type="component" value="Unassembled WGS sequence"/>
</dbReference>
<gene>
    <name evidence="6 9" type="primary">argH</name>
    <name evidence="9" type="ORF">H8R02_20475</name>
</gene>
<comment type="similarity">
    <text evidence="6">Belongs to the lyase 1 family. Argininosuccinate lyase subfamily.</text>
</comment>
<evidence type="ECO:0000256" key="4">
    <source>
        <dbReference type="ARBA" id="ARBA00022571"/>
    </source>
</evidence>
<comment type="catalytic activity">
    <reaction evidence="1 6">
        <text>2-(N(omega)-L-arginino)succinate = fumarate + L-arginine</text>
        <dbReference type="Rhea" id="RHEA:24020"/>
        <dbReference type="ChEBI" id="CHEBI:29806"/>
        <dbReference type="ChEBI" id="CHEBI:32682"/>
        <dbReference type="ChEBI" id="CHEBI:57472"/>
        <dbReference type="EC" id="4.3.2.1"/>
    </reaction>
</comment>
<feature type="domain" description="Fumarate lyase N-terminal" evidence="7">
    <location>
        <begin position="54"/>
        <end position="304"/>
    </location>
</feature>
<dbReference type="Gene3D" id="1.20.200.10">
    <property type="entry name" value="Fumarase/aspartase (Central domain)"/>
    <property type="match status" value="1"/>
</dbReference>
<keyword evidence="6" id="KW-0963">Cytoplasm</keyword>
<dbReference type="PRINTS" id="PR00145">
    <property type="entry name" value="ARGSUCLYASE"/>
</dbReference>
<keyword evidence="5 6" id="KW-0456">Lyase</keyword>
<dbReference type="AlphaFoldDB" id="A0A923S4F1"/>
<dbReference type="CDD" id="cd01359">
    <property type="entry name" value="Argininosuccinate_lyase"/>
    <property type="match status" value="1"/>
</dbReference>
<accession>A0A923S4F1</accession>
<evidence type="ECO:0000313" key="9">
    <source>
        <dbReference type="EMBL" id="MBC5766853.1"/>
    </source>
</evidence>
<dbReference type="GO" id="GO:0005829">
    <property type="term" value="C:cytosol"/>
    <property type="evidence" value="ECO:0007669"/>
    <property type="project" value="TreeGrafter"/>
</dbReference>
<dbReference type="RefSeq" id="WP_187083347.1">
    <property type="nucleotide sequence ID" value="NZ_JACORU010000008.1"/>
</dbReference>
<dbReference type="InterPro" id="IPR000362">
    <property type="entry name" value="Fumarate_lyase_fam"/>
</dbReference>
<comment type="pathway">
    <text evidence="2 6">Amino-acid biosynthesis; L-arginine biosynthesis; L-arginine from L-ornithine and carbamoyl phosphate: step 3/3.</text>
</comment>
<evidence type="ECO:0000259" key="7">
    <source>
        <dbReference type="Pfam" id="PF00206"/>
    </source>
</evidence>
<dbReference type="EMBL" id="JACORU010000008">
    <property type="protein sequence ID" value="MBC5766853.1"/>
    <property type="molecule type" value="Genomic_DNA"/>
</dbReference>
<name>A0A923S4F1_9BURK</name>
<dbReference type="InterPro" id="IPR009049">
    <property type="entry name" value="Argininosuccinate_lyase"/>
</dbReference>
<dbReference type="SUPFAM" id="SSF48557">
    <property type="entry name" value="L-aspartase-like"/>
    <property type="match status" value="1"/>
</dbReference>
<keyword evidence="6" id="KW-0028">Amino-acid biosynthesis</keyword>
<comment type="caution">
    <text evidence="9">The sequence shown here is derived from an EMBL/GenBank/DDBJ whole genome shotgun (WGS) entry which is preliminary data.</text>
</comment>
<dbReference type="PRINTS" id="PR00149">
    <property type="entry name" value="FUMRATELYASE"/>
</dbReference>
<comment type="subcellular location">
    <subcellularLocation>
        <location evidence="6">Cytoplasm</location>
    </subcellularLocation>
</comment>
<keyword evidence="10" id="KW-1185">Reference proteome</keyword>
<dbReference type="InterPro" id="IPR022761">
    <property type="entry name" value="Fumarate_lyase_N"/>
</dbReference>
<evidence type="ECO:0000256" key="1">
    <source>
        <dbReference type="ARBA" id="ARBA00000985"/>
    </source>
</evidence>
<dbReference type="EC" id="4.3.2.1" evidence="3 6"/>
<dbReference type="Gene3D" id="1.10.40.30">
    <property type="entry name" value="Fumarase/aspartase (C-terminal domain)"/>
    <property type="match status" value="1"/>
</dbReference>